<evidence type="ECO:0000313" key="3">
    <source>
        <dbReference type="Proteomes" id="UP001367508"/>
    </source>
</evidence>
<keyword evidence="1" id="KW-0472">Membrane</keyword>
<organism evidence="2 3">
    <name type="scientific">Canavalia gladiata</name>
    <name type="common">Sword bean</name>
    <name type="synonym">Dolichos gladiatus</name>
    <dbReference type="NCBI Taxonomy" id="3824"/>
    <lineage>
        <taxon>Eukaryota</taxon>
        <taxon>Viridiplantae</taxon>
        <taxon>Streptophyta</taxon>
        <taxon>Embryophyta</taxon>
        <taxon>Tracheophyta</taxon>
        <taxon>Spermatophyta</taxon>
        <taxon>Magnoliopsida</taxon>
        <taxon>eudicotyledons</taxon>
        <taxon>Gunneridae</taxon>
        <taxon>Pentapetalae</taxon>
        <taxon>rosids</taxon>
        <taxon>fabids</taxon>
        <taxon>Fabales</taxon>
        <taxon>Fabaceae</taxon>
        <taxon>Papilionoideae</taxon>
        <taxon>50 kb inversion clade</taxon>
        <taxon>NPAAA clade</taxon>
        <taxon>indigoferoid/millettioid clade</taxon>
        <taxon>Phaseoleae</taxon>
        <taxon>Canavalia</taxon>
    </lineage>
</organism>
<keyword evidence="1" id="KW-0812">Transmembrane</keyword>
<evidence type="ECO:0000256" key="1">
    <source>
        <dbReference type="SAM" id="Phobius"/>
    </source>
</evidence>
<sequence length="76" mass="8948">MPFKFCHVALDLIFAISFEFFYIPINLFPSNIAYLLINVDRARFLKNININKVINSCLFPLDFFSIARVFLEQINI</sequence>
<reference evidence="2 3" key="1">
    <citation type="submission" date="2024-01" db="EMBL/GenBank/DDBJ databases">
        <title>The genomes of 5 underutilized Papilionoideae crops provide insights into root nodulation and disease resistanc.</title>
        <authorList>
            <person name="Jiang F."/>
        </authorList>
    </citation>
    <scope>NUCLEOTIDE SEQUENCE [LARGE SCALE GENOMIC DNA]</scope>
    <source>
        <strain evidence="2">LVBAO_FW01</strain>
        <tissue evidence="2">Leaves</tissue>
    </source>
</reference>
<proteinExistence type="predicted"/>
<protein>
    <submittedName>
        <fullName evidence="2">Uncharacterized protein</fullName>
    </submittedName>
</protein>
<evidence type="ECO:0000313" key="2">
    <source>
        <dbReference type="EMBL" id="KAK7343238.1"/>
    </source>
</evidence>
<dbReference type="EMBL" id="JAYMYQ010000003">
    <property type="protein sequence ID" value="KAK7343238.1"/>
    <property type="molecule type" value="Genomic_DNA"/>
</dbReference>
<keyword evidence="1" id="KW-1133">Transmembrane helix</keyword>
<dbReference type="AlphaFoldDB" id="A0AAN9M0W5"/>
<accession>A0AAN9M0W5</accession>
<comment type="caution">
    <text evidence="2">The sequence shown here is derived from an EMBL/GenBank/DDBJ whole genome shotgun (WGS) entry which is preliminary data.</text>
</comment>
<dbReference type="Proteomes" id="UP001367508">
    <property type="component" value="Unassembled WGS sequence"/>
</dbReference>
<keyword evidence="3" id="KW-1185">Reference proteome</keyword>
<gene>
    <name evidence="2" type="ORF">VNO77_11832</name>
</gene>
<name>A0AAN9M0W5_CANGL</name>
<feature type="transmembrane region" description="Helical" evidence="1">
    <location>
        <begin position="12"/>
        <end position="37"/>
    </location>
</feature>